<keyword evidence="1" id="KW-0472">Membrane</keyword>
<name>I0EPQ8_HELC0</name>
<evidence type="ECO:0000313" key="2">
    <source>
        <dbReference type="EMBL" id="AFI04927.1"/>
    </source>
</evidence>
<organism evidence="2 3">
    <name type="scientific">Helicobacter cetorum (strain ATCC BAA-429 / MIT 00-7128)</name>
    <dbReference type="NCBI Taxonomy" id="182217"/>
    <lineage>
        <taxon>Bacteria</taxon>
        <taxon>Pseudomonadati</taxon>
        <taxon>Campylobacterota</taxon>
        <taxon>Epsilonproteobacteria</taxon>
        <taxon>Campylobacterales</taxon>
        <taxon>Helicobacteraceae</taxon>
        <taxon>Helicobacter</taxon>
    </lineage>
</organism>
<keyword evidence="1" id="KW-0812">Transmembrane</keyword>
<protein>
    <submittedName>
        <fullName evidence="2">Uncharacterized protein</fullName>
    </submittedName>
</protein>
<dbReference type="STRING" id="182217.HCW_08350"/>
<dbReference type="Proteomes" id="UP000005010">
    <property type="component" value="Chromosome"/>
</dbReference>
<keyword evidence="1" id="KW-1133">Transmembrane helix</keyword>
<reference evidence="3" key="1">
    <citation type="submission" date="2012-04" db="EMBL/GenBank/DDBJ databases">
        <title>Complete genome sequence of Helicobacter cetorum strain MIT 00-7128.</title>
        <authorList>
            <person name="Kersulyte D."/>
            <person name="Berg D.E."/>
        </authorList>
    </citation>
    <scope>NUCLEOTIDE SEQUENCE [LARGE SCALE GENOMIC DNA]</scope>
    <source>
        <strain evidence="3">MIT 00-7128</strain>
    </source>
</reference>
<keyword evidence="3" id="KW-1185">Reference proteome</keyword>
<feature type="transmembrane region" description="Helical" evidence="1">
    <location>
        <begin position="6"/>
        <end position="25"/>
    </location>
</feature>
<evidence type="ECO:0000256" key="1">
    <source>
        <dbReference type="SAM" id="Phobius"/>
    </source>
</evidence>
<evidence type="ECO:0000313" key="3">
    <source>
        <dbReference type="Proteomes" id="UP000005010"/>
    </source>
</evidence>
<dbReference type="KEGG" id="hce:HCW_08350"/>
<proteinExistence type="predicted"/>
<dbReference type="AlphaFoldDB" id="I0EPQ8"/>
<gene>
    <name evidence="2" type="ordered locus">HCW_08350</name>
</gene>
<sequence length="62" mass="7659">MFHTLLLQQIFIPLFLLFLGFKKCLVFKQRLFIDFVNNFINQFRVKIPNKRLPLRIRKYKMA</sequence>
<accession>I0EPQ8</accession>
<dbReference type="EMBL" id="CP003479">
    <property type="protein sequence ID" value="AFI04927.1"/>
    <property type="molecule type" value="Genomic_DNA"/>
</dbReference>
<dbReference type="HOGENOM" id="CLU_2897982_0_0_7"/>